<dbReference type="GO" id="GO:0002009">
    <property type="term" value="P:morphogenesis of an epithelium"/>
    <property type="evidence" value="ECO:0007669"/>
    <property type="project" value="UniProtKB-ARBA"/>
</dbReference>
<dbReference type="InterPro" id="IPR002110">
    <property type="entry name" value="Ankyrin_rpt"/>
</dbReference>
<dbReference type="GO" id="GO:0046872">
    <property type="term" value="F:metal ion binding"/>
    <property type="evidence" value="ECO:0007669"/>
    <property type="project" value="UniProtKB-KW"/>
</dbReference>
<dbReference type="GO" id="GO:0004715">
    <property type="term" value="F:non-membrane spanning protein tyrosine kinase activity"/>
    <property type="evidence" value="ECO:0007669"/>
    <property type="project" value="UniProtKB-EC"/>
</dbReference>
<keyword evidence="5 9" id="KW-0067">ATP-binding</keyword>
<feature type="binding site" evidence="10">
    <location>
        <position position="591"/>
    </location>
    <ligand>
        <name>Mg(2+)</name>
        <dbReference type="ChEBI" id="CHEBI:18420"/>
    </ligand>
</feature>
<dbReference type="SMART" id="SM00248">
    <property type="entry name" value="ANK"/>
    <property type="match status" value="5"/>
</dbReference>
<dbReference type="PROSITE" id="PS50088">
    <property type="entry name" value="ANK_REPEAT"/>
    <property type="match status" value="2"/>
</dbReference>
<evidence type="ECO:0000256" key="9">
    <source>
        <dbReference type="PIRSR" id="PIRSR000615-2"/>
    </source>
</evidence>
<dbReference type="AlphaFoldDB" id="A0A9N9SSR9"/>
<evidence type="ECO:0000256" key="4">
    <source>
        <dbReference type="ARBA" id="ARBA00022777"/>
    </source>
</evidence>
<keyword evidence="4 14" id="KW-0418">Kinase</keyword>
<dbReference type="PROSITE" id="PS00107">
    <property type="entry name" value="PROTEIN_KINASE_ATP"/>
    <property type="match status" value="1"/>
</dbReference>
<keyword evidence="3 9" id="KW-0547">Nucleotide-binding</keyword>
<evidence type="ECO:0000256" key="6">
    <source>
        <dbReference type="ARBA" id="ARBA00023137"/>
    </source>
</evidence>
<dbReference type="Gene3D" id="3.30.505.10">
    <property type="entry name" value="SH2 domain"/>
    <property type="match status" value="2"/>
</dbReference>
<dbReference type="PRINTS" id="PR00109">
    <property type="entry name" value="TYRKINASE"/>
</dbReference>
<evidence type="ECO:0000313" key="19">
    <source>
        <dbReference type="Proteomes" id="UP001153709"/>
    </source>
</evidence>
<dbReference type="EC" id="2.7.10.2" evidence="14"/>
<keyword evidence="6 14" id="KW-0829">Tyrosine-protein kinase</keyword>
<accession>A0A9N9SSR9</accession>
<evidence type="ECO:0000256" key="10">
    <source>
        <dbReference type="PIRSR" id="PIRSR000615-3"/>
    </source>
</evidence>
<keyword evidence="10" id="KW-0460">Magnesium</keyword>
<feature type="repeat" description="ANK" evidence="11">
    <location>
        <begin position="154"/>
        <end position="186"/>
    </location>
</feature>
<feature type="region of interest" description="Disordered" evidence="15">
    <location>
        <begin position="384"/>
        <end position="407"/>
    </location>
</feature>
<protein>
    <recommendedName>
        <fullName evidence="14">Tyrosine-protein kinase</fullName>
        <ecNumber evidence="14">2.7.10.2</ecNumber>
    </recommendedName>
</protein>
<evidence type="ECO:0000256" key="3">
    <source>
        <dbReference type="ARBA" id="ARBA00022741"/>
    </source>
</evidence>
<feature type="binding site" evidence="13">
    <location>
        <position position="493"/>
    </location>
    <ligand>
        <name>ATP</name>
        <dbReference type="ChEBI" id="CHEBI:30616"/>
    </ligand>
</feature>
<dbReference type="PROSITE" id="PS50297">
    <property type="entry name" value="ANK_REP_REGION"/>
    <property type="match status" value="2"/>
</dbReference>
<dbReference type="InterPro" id="IPR000719">
    <property type="entry name" value="Prot_kinase_dom"/>
</dbReference>
<dbReference type="InterPro" id="IPR000980">
    <property type="entry name" value="SH2"/>
</dbReference>
<dbReference type="SUPFAM" id="SSF48403">
    <property type="entry name" value="Ankyrin repeat"/>
    <property type="match status" value="1"/>
</dbReference>
<feature type="domain" description="SH2" evidence="16">
    <location>
        <begin position="13"/>
        <end position="108"/>
    </location>
</feature>
<keyword evidence="12" id="KW-0727">SH2 domain</keyword>
<comment type="similarity">
    <text evidence="14">Belongs to the protein kinase superfamily. Tyr protein kinase family.</text>
</comment>
<dbReference type="GO" id="GO:0007165">
    <property type="term" value="P:signal transduction"/>
    <property type="evidence" value="ECO:0007669"/>
    <property type="project" value="UniProtKB-ARBA"/>
</dbReference>
<feature type="domain" description="Protein kinase" evidence="17">
    <location>
        <begin position="461"/>
        <end position="725"/>
    </location>
</feature>
<organism evidence="18 19">
    <name type="scientific">Diabrotica balteata</name>
    <name type="common">Banded cucumber beetle</name>
    <dbReference type="NCBI Taxonomy" id="107213"/>
    <lineage>
        <taxon>Eukaryota</taxon>
        <taxon>Metazoa</taxon>
        <taxon>Ecdysozoa</taxon>
        <taxon>Arthropoda</taxon>
        <taxon>Hexapoda</taxon>
        <taxon>Insecta</taxon>
        <taxon>Pterygota</taxon>
        <taxon>Neoptera</taxon>
        <taxon>Endopterygota</taxon>
        <taxon>Coleoptera</taxon>
        <taxon>Polyphaga</taxon>
        <taxon>Cucujiformia</taxon>
        <taxon>Chrysomeloidea</taxon>
        <taxon>Chrysomelidae</taxon>
        <taxon>Galerucinae</taxon>
        <taxon>Diabroticina</taxon>
        <taxon>Diabroticites</taxon>
        <taxon>Diabrotica</taxon>
    </lineage>
</organism>
<dbReference type="Pfam" id="PF07714">
    <property type="entry name" value="PK_Tyr_Ser-Thr"/>
    <property type="match status" value="1"/>
</dbReference>
<evidence type="ECO:0000256" key="5">
    <source>
        <dbReference type="ARBA" id="ARBA00022840"/>
    </source>
</evidence>
<keyword evidence="19" id="KW-1185">Reference proteome</keyword>
<evidence type="ECO:0000259" key="17">
    <source>
        <dbReference type="PROSITE" id="PS50011"/>
    </source>
</evidence>
<evidence type="ECO:0000256" key="8">
    <source>
        <dbReference type="PIRSR" id="PIRSR000615-1"/>
    </source>
</evidence>
<evidence type="ECO:0000256" key="11">
    <source>
        <dbReference type="PROSITE-ProRule" id="PRU00023"/>
    </source>
</evidence>
<sequence length="737" mass="84506">MNRPNRTTEDMLWYHGRLSREEAEKILSQDDKKDGLFLVRESNTSTGDYVLSVFHNNQVSHFQIRRHAEDAFFSIDEFPTFHGLEVLVNHYKVNPNLLSNNLVLTEYIEKFPPPPNTRRLGRTNLLHRSTGQGNYTVVKELLKTDYPQDAKNQDGQTAVHLASMNGQNDILLKLIECGASVNLRDSVGFTPLHYACYYNFPATARLLIQTGNANIQARNTETGAVPLHEAASQGHKTVVKELLSLNAPARPRNNDGMTPAQLARLNNHPDCAEILENYKYTVKSTNRREWYHSTLDRQEAEATIKLHSTISGTYLVRFSDRNKEDVLTLLNDDVFYHYIIRKKDGYLFIDDGPYLESLEHIVEYYSLMSDGLPTVLRYNVPPKPKPPVPEFSTMPKPNKKKNSPKVAPKPVLLPKGDEPHNKYFPSQFANISFTSDFSTTNTTNNNNYNENENNYIPQERLQRGNLIGEGEFAFVYEGSYLKRNGEPMKVAIKILHNDQMETNKEAFLSEAKVMMKLNHRCIVKLIGLSLGPSLLMVQELVPLGSILQYIELNRERIKPNYEFKIWAAQIACGMEYLEENRFVHRDLAARNILLATPVEAKISDFGLSRALGTDHEYYRALAGGKWPLKWYAPESYNFGQFSHKSDVWSFGVTIWEMYSFGASPYGDMKGSEAINHIEAGERLERPKDCPEDIYRIIQRCWEYKAEVRPSFHELVKFFTSDSSYMNIKELLPKTNTT</sequence>
<dbReference type="Gene3D" id="1.25.40.20">
    <property type="entry name" value="Ankyrin repeat-containing domain"/>
    <property type="match status" value="1"/>
</dbReference>
<dbReference type="InterPro" id="IPR008266">
    <property type="entry name" value="Tyr_kinase_AS"/>
</dbReference>
<dbReference type="SMART" id="SM00252">
    <property type="entry name" value="SH2"/>
    <property type="match status" value="2"/>
</dbReference>
<dbReference type="PROSITE" id="PS50001">
    <property type="entry name" value="SH2"/>
    <property type="match status" value="2"/>
</dbReference>
<dbReference type="FunFam" id="1.10.510.10:FF:000027">
    <property type="entry name" value="Receptor protein-tyrosine kinase"/>
    <property type="match status" value="1"/>
</dbReference>
<keyword evidence="1" id="KW-0597">Phosphoprotein</keyword>
<keyword evidence="11" id="KW-0040">ANK repeat</keyword>
<keyword evidence="2 14" id="KW-0808">Transferase</keyword>
<dbReference type="Pfam" id="PF00017">
    <property type="entry name" value="SH2"/>
    <property type="match status" value="2"/>
</dbReference>
<dbReference type="GO" id="GO:0005524">
    <property type="term" value="F:ATP binding"/>
    <property type="evidence" value="ECO:0007669"/>
    <property type="project" value="UniProtKB-UniRule"/>
</dbReference>
<dbReference type="SUPFAM" id="SSF56112">
    <property type="entry name" value="Protein kinase-like (PK-like)"/>
    <property type="match status" value="1"/>
</dbReference>
<dbReference type="Gene3D" id="3.30.200.20">
    <property type="entry name" value="Phosphorylase Kinase, domain 1"/>
    <property type="match status" value="1"/>
</dbReference>
<dbReference type="InterPro" id="IPR020635">
    <property type="entry name" value="Tyr_kinase_cat_dom"/>
</dbReference>
<dbReference type="InterPro" id="IPR036860">
    <property type="entry name" value="SH2_dom_sf"/>
</dbReference>
<evidence type="ECO:0000256" key="14">
    <source>
        <dbReference type="RuleBase" id="RU362096"/>
    </source>
</evidence>
<evidence type="ECO:0000256" key="7">
    <source>
        <dbReference type="ARBA" id="ARBA00051245"/>
    </source>
</evidence>
<dbReference type="InterPro" id="IPR001245">
    <property type="entry name" value="Ser-Thr/Tyr_kinase_cat_dom"/>
</dbReference>
<dbReference type="SMART" id="SM00219">
    <property type="entry name" value="TyrKc"/>
    <property type="match status" value="1"/>
</dbReference>
<dbReference type="InterPro" id="IPR036770">
    <property type="entry name" value="Ankyrin_rpt-contain_sf"/>
</dbReference>
<proteinExistence type="inferred from homology"/>
<comment type="catalytic activity">
    <reaction evidence="7 14">
        <text>L-tyrosyl-[protein] + ATP = O-phospho-L-tyrosyl-[protein] + ADP + H(+)</text>
        <dbReference type="Rhea" id="RHEA:10596"/>
        <dbReference type="Rhea" id="RHEA-COMP:10136"/>
        <dbReference type="Rhea" id="RHEA-COMP:20101"/>
        <dbReference type="ChEBI" id="CHEBI:15378"/>
        <dbReference type="ChEBI" id="CHEBI:30616"/>
        <dbReference type="ChEBI" id="CHEBI:46858"/>
        <dbReference type="ChEBI" id="CHEBI:61978"/>
        <dbReference type="ChEBI" id="CHEBI:456216"/>
        <dbReference type="EC" id="2.7.10.2"/>
    </reaction>
</comment>
<dbReference type="GO" id="GO:0071944">
    <property type="term" value="C:cell periphery"/>
    <property type="evidence" value="ECO:0007669"/>
    <property type="project" value="UniProtKB-ARBA"/>
</dbReference>
<keyword evidence="10" id="KW-0479">Metal-binding</keyword>
<dbReference type="Gene3D" id="1.10.510.10">
    <property type="entry name" value="Transferase(Phosphotransferase) domain 1"/>
    <property type="match status" value="1"/>
</dbReference>
<dbReference type="EMBL" id="OU898285">
    <property type="protein sequence ID" value="CAG9828652.1"/>
    <property type="molecule type" value="Genomic_DNA"/>
</dbReference>
<feature type="repeat" description="ANK" evidence="11">
    <location>
        <begin position="222"/>
        <end position="254"/>
    </location>
</feature>
<evidence type="ECO:0000256" key="2">
    <source>
        <dbReference type="ARBA" id="ARBA00022679"/>
    </source>
</evidence>
<dbReference type="InterPro" id="IPR050198">
    <property type="entry name" value="Non-receptor_tyrosine_kinases"/>
</dbReference>
<evidence type="ECO:0000259" key="16">
    <source>
        <dbReference type="PROSITE" id="PS50001"/>
    </source>
</evidence>
<evidence type="ECO:0000256" key="15">
    <source>
        <dbReference type="SAM" id="MobiDB-lite"/>
    </source>
</evidence>
<dbReference type="SUPFAM" id="SSF55550">
    <property type="entry name" value="SH2 domain"/>
    <property type="match status" value="2"/>
</dbReference>
<feature type="active site" description="Proton acceptor" evidence="8">
    <location>
        <position position="586"/>
    </location>
</feature>
<reference evidence="18" key="1">
    <citation type="submission" date="2022-01" db="EMBL/GenBank/DDBJ databases">
        <authorList>
            <person name="King R."/>
        </authorList>
    </citation>
    <scope>NUCLEOTIDE SEQUENCE</scope>
</reference>
<dbReference type="InterPro" id="IPR011009">
    <property type="entry name" value="Kinase-like_dom_sf"/>
</dbReference>
<gene>
    <name evidence="18" type="ORF">DIABBA_LOCUS2554</name>
</gene>
<dbReference type="Proteomes" id="UP001153709">
    <property type="component" value="Chromosome 10"/>
</dbReference>
<dbReference type="OrthoDB" id="67310at2759"/>
<feature type="domain" description="SH2" evidence="16">
    <location>
        <begin position="290"/>
        <end position="380"/>
    </location>
</feature>
<dbReference type="PRINTS" id="PR00401">
    <property type="entry name" value="SH2DOMAIN"/>
</dbReference>
<dbReference type="PROSITE" id="PS00109">
    <property type="entry name" value="PROTEIN_KINASE_TYR"/>
    <property type="match status" value="1"/>
</dbReference>
<dbReference type="Pfam" id="PF12796">
    <property type="entry name" value="Ank_2"/>
    <property type="match status" value="2"/>
</dbReference>
<evidence type="ECO:0000256" key="1">
    <source>
        <dbReference type="ARBA" id="ARBA00022553"/>
    </source>
</evidence>
<evidence type="ECO:0000256" key="12">
    <source>
        <dbReference type="PROSITE-ProRule" id="PRU00191"/>
    </source>
</evidence>
<evidence type="ECO:0000256" key="13">
    <source>
        <dbReference type="PROSITE-ProRule" id="PRU10141"/>
    </source>
</evidence>
<evidence type="ECO:0000313" key="18">
    <source>
        <dbReference type="EMBL" id="CAG9828652.1"/>
    </source>
</evidence>
<dbReference type="PROSITE" id="PS50011">
    <property type="entry name" value="PROTEIN_KINASE_DOM"/>
    <property type="match status" value="1"/>
</dbReference>
<feature type="binding site" evidence="10">
    <location>
        <position position="604"/>
    </location>
    <ligand>
        <name>Mg(2+)</name>
        <dbReference type="ChEBI" id="CHEBI:18420"/>
    </ligand>
</feature>
<feature type="binding site" evidence="9">
    <location>
        <position position="590"/>
    </location>
    <ligand>
        <name>ATP</name>
        <dbReference type="ChEBI" id="CHEBI:30616"/>
    </ligand>
</feature>
<dbReference type="InterPro" id="IPR017441">
    <property type="entry name" value="Protein_kinase_ATP_BS"/>
</dbReference>
<dbReference type="PANTHER" id="PTHR24418">
    <property type="entry name" value="TYROSINE-PROTEIN KINASE"/>
    <property type="match status" value="1"/>
</dbReference>
<name>A0A9N9SSR9_DIABA</name>